<dbReference type="AlphaFoldDB" id="A0A4R5QHR6"/>
<dbReference type="Pfam" id="PF08904">
    <property type="entry name" value="EipB_like"/>
    <property type="match status" value="1"/>
</dbReference>
<dbReference type="Proteomes" id="UP000295096">
    <property type="component" value="Unassembled WGS sequence"/>
</dbReference>
<accession>A0A4R5QHR6</accession>
<organism evidence="1 2">
    <name type="scientific">Dankookia rubra</name>
    <dbReference type="NCBI Taxonomy" id="1442381"/>
    <lineage>
        <taxon>Bacteria</taxon>
        <taxon>Pseudomonadati</taxon>
        <taxon>Pseudomonadota</taxon>
        <taxon>Alphaproteobacteria</taxon>
        <taxon>Acetobacterales</taxon>
        <taxon>Roseomonadaceae</taxon>
        <taxon>Dankookia</taxon>
    </lineage>
</organism>
<evidence type="ECO:0000313" key="1">
    <source>
        <dbReference type="EMBL" id="TDH62289.1"/>
    </source>
</evidence>
<keyword evidence="2" id="KW-1185">Reference proteome</keyword>
<evidence type="ECO:0000313" key="2">
    <source>
        <dbReference type="Proteomes" id="UP000295096"/>
    </source>
</evidence>
<dbReference type="EMBL" id="SMSJ01000013">
    <property type="protein sequence ID" value="TDH62289.1"/>
    <property type="molecule type" value="Genomic_DNA"/>
</dbReference>
<proteinExistence type="predicted"/>
<gene>
    <name evidence="1" type="ORF">E2C06_12745</name>
</gene>
<sequence>MAGHRAAYRLTLDKVRDNSDIARADGAMLYEVVDSCDGWATRQRFQLRLTDRDGQDVETTSDYSTFETKDGKKIRFSLTQTSQGAVSQRIAGDAEVTEAGGTVTYTEPEAKQEDLPKGTLLPMLHTIRSLAAAKAGKRMMVVPLFDGTSAEGAQDTTTVISAWQPPAANAKFPDLAKLGSARMRVAFFDRNDSGANGGASAPDYEVGLRYYANGVADEMQMDFGEFSVNGALQELALLPNPC</sequence>
<dbReference type="InterPro" id="IPR015000">
    <property type="entry name" value="EipB-like"/>
</dbReference>
<comment type="caution">
    <text evidence="1">The sequence shown here is derived from an EMBL/GenBank/DDBJ whole genome shotgun (WGS) entry which is preliminary data.</text>
</comment>
<protein>
    <submittedName>
        <fullName evidence="1">DUF1849 family protein</fullName>
    </submittedName>
</protein>
<dbReference type="OrthoDB" id="9815514at2"/>
<name>A0A4R5QHR6_9PROT</name>
<reference evidence="1 2" key="1">
    <citation type="journal article" date="2016" name="J. Microbiol.">
        <title>Dankookia rubra gen. nov., sp. nov., an alphaproteobacterium isolated from sediment of a shallow stream.</title>
        <authorList>
            <person name="Kim W.H."/>
            <person name="Kim D.H."/>
            <person name="Kang K."/>
            <person name="Ahn T.Y."/>
        </authorList>
    </citation>
    <scope>NUCLEOTIDE SEQUENCE [LARGE SCALE GENOMIC DNA]</scope>
    <source>
        <strain evidence="1 2">JCM30602</strain>
    </source>
</reference>